<geneLocation type="plastid" evidence="3"/>
<dbReference type="InterPro" id="IPR000529">
    <property type="entry name" value="Ribosomal_bS6"/>
</dbReference>
<keyword evidence="3" id="KW-0687">Ribonucleoprotein</keyword>
<dbReference type="GO" id="GO:0003735">
    <property type="term" value="F:structural constituent of ribosome"/>
    <property type="evidence" value="ECO:0007669"/>
    <property type="project" value="InterPro"/>
</dbReference>
<dbReference type="HAMAP" id="MF_00360">
    <property type="entry name" value="Ribosomal_bS6"/>
    <property type="match status" value="1"/>
</dbReference>
<dbReference type="PANTHER" id="PTHR21011:SF1">
    <property type="entry name" value="SMALL RIBOSOMAL SUBUNIT PROTEIN BS6M"/>
    <property type="match status" value="1"/>
</dbReference>
<dbReference type="GO" id="GO:0070181">
    <property type="term" value="F:small ribosomal subunit rRNA binding"/>
    <property type="evidence" value="ECO:0007669"/>
    <property type="project" value="TreeGrafter"/>
</dbReference>
<organism evidence="3">
    <name type="scientific">Apophlaea sinclairii</name>
    <dbReference type="NCBI Taxonomy" id="212746"/>
    <lineage>
        <taxon>Eukaryota</taxon>
        <taxon>Rhodophyta</taxon>
        <taxon>Florideophyceae</taxon>
        <taxon>Hildenbrandiophycidae</taxon>
        <taxon>Hildenbrandiales</taxon>
        <taxon>Hildenbrandiaceae</taxon>
        <taxon>Apophlaea</taxon>
    </lineage>
</organism>
<dbReference type="InterPro" id="IPR035980">
    <property type="entry name" value="Ribosomal_bS6_sf"/>
</dbReference>
<dbReference type="RefSeq" id="YP_009296700.1">
    <property type="nucleotide sequence ID" value="NC_031172.1"/>
</dbReference>
<dbReference type="CDD" id="cd15487">
    <property type="entry name" value="bS6_chloro_cyano"/>
    <property type="match status" value="1"/>
</dbReference>
<dbReference type="InterPro" id="IPR014717">
    <property type="entry name" value="Transl_elong_EF1B/ribsomal_bS6"/>
</dbReference>
<dbReference type="InterPro" id="IPR020814">
    <property type="entry name" value="Ribosomal_S6_plastid/chlpt"/>
</dbReference>
<dbReference type="SUPFAM" id="SSF54995">
    <property type="entry name" value="Ribosomal protein S6"/>
    <property type="match status" value="1"/>
</dbReference>
<protein>
    <recommendedName>
        <fullName evidence="2">30S ribosomal protein S6, chloroplastic</fullName>
    </recommendedName>
</protein>
<sequence length="108" mass="13088">MNTNSYETIYIMKPNLGDNQVTQTINRYKNILKKYGGWNILIQHRGRRHLSYYIQNYYDGIYIQMNYSSNPHLITLLEDFMRLDNKICRYLTIRQNQLYKNKAKSLLN</sequence>
<dbReference type="AlphaFoldDB" id="A0A1C9CBR6"/>
<dbReference type="GO" id="GO:0005840">
    <property type="term" value="C:ribosome"/>
    <property type="evidence" value="ECO:0007669"/>
    <property type="project" value="UniProtKB-KW"/>
</dbReference>
<proteinExistence type="inferred from homology"/>
<accession>A0A1C9CBR6</accession>
<name>A0A1C9CBR6_9FLOR</name>
<comment type="similarity">
    <text evidence="1">Belongs to the bacterial ribosomal protein bS6 family.</text>
</comment>
<dbReference type="NCBIfam" id="TIGR00166">
    <property type="entry name" value="S6"/>
    <property type="match status" value="1"/>
</dbReference>
<dbReference type="PANTHER" id="PTHR21011">
    <property type="entry name" value="MITOCHONDRIAL 28S RIBOSOMAL PROTEIN S6"/>
    <property type="match status" value="1"/>
</dbReference>
<gene>
    <name evidence="3" type="primary">rps6</name>
    <name evidence="3" type="ORF">Apop_150</name>
</gene>
<evidence type="ECO:0000313" key="3">
    <source>
        <dbReference type="EMBL" id="AOM65840.1"/>
    </source>
</evidence>
<dbReference type="Pfam" id="PF01250">
    <property type="entry name" value="Ribosomal_S6"/>
    <property type="match status" value="1"/>
</dbReference>
<dbReference type="GO" id="GO:0006412">
    <property type="term" value="P:translation"/>
    <property type="evidence" value="ECO:0007669"/>
    <property type="project" value="InterPro"/>
</dbReference>
<keyword evidence="3" id="KW-0689">Ribosomal protein</keyword>
<dbReference type="GeneID" id="29073150"/>
<dbReference type="Gene3D" id="3.30.70.60">
    <property type="match status" value="1"/>
</dbReference>
<keyword evidence="3" id="KW-0934">Plastid</keyword>
<dbReference type="GO" id="GO:0005737">
    <property type="term" value="C:cytoplasm"/>
    <property type="evidence" value="ECO:0007669"/>
    <property type="project" value="UniProtKB-ARBA"/>
</dbReference>
<evidence type="ECO:0000256" key="1">
    <source>
        <dbReference type="ARBA" id="ARBA00009512"/>
    </source>
</evidence>
<reference evidence="3" key="1">
    <citation type="journal article" date="2016" name="BMC Biol.">
        <title>Parallel evolution of highly conserved plastid genome architecture in red seaweeds and seed plants.</title>
        <authorList>
            <person name="Lee J."/>
            <person name="Cho C.H."/>
            <person name="Park S.I."/>
            <person name="Choi J.W."/>
            <person name="Song H.S."/>
            <person name="West J.A."/>
            <person name="Bhattacharya D."/>
            <person name="Yoon H.S."/>
        </authorList>
    </citation>
    <scope>NUCLEOTIDE SEQUENCE</scope>
</reference>
<dbReference type="EMBL" id="KX284716">
    <property type="protein sequence ID" value="AOM65840.1"/>
    <property type="molecule type" value="Genomic_DNA"/>
</dbReference>
<evidence type="ECO:0000256" key="2">
    <source>
        <dbReference type="ARBA" id="ARBA00035537"/>
    </source>
</evidence>